<dbReference type="InterPro" id="IPR036097">
    <property type="entry name" value="HisK_dim/P_sf"/>
</dbReference>
<evidence type="ECO:0000313" key="13">
    <source>
        <dbReference type="Proteomes" id="UP000615003"/>
    </source>
</evidence>
<dbReference type="Pfam" id="PF00072">
    <property type="entry name" value="Response_reg"/>
    <property type="match status" value="1"/>
</dbReference>
<dbReference type="CDD" id="cd17546">
    <property type="entry name" value="REC_hyHK_CKI1_RcsC-like"/>
    <property type="match status" value="1"/>
</dbReference>
<dbReference type="Gene3D" id="1.10.287.130">
    <property type="match status" value="1"/>
</dbReference>
<protein>
    <recommendedName>
        <fullName evidence="3">histidine kinase</fullName>
        <ecNumber evidence="3">2.7.13.3</ecNumber>
    </recommendedName>
</protein>
<keyword evidence="5 9" id="KW-0812">Transmembrane</keyword>
<sequence>MSKHSLLNHINGITLTDFAFHKIRLHLDKKTGPYMFNIIKSVRKRYRWALLAIALLISGSALLLQLSISVQKYDAKIINIAGKQRMLSQKIAWHSNTILNTNNYSALHTQSLKKSLNVFKSAHQQLLAQSPNGEYKYLTPELIKLYLYEPIQLDKSVTQYILEAEKLLYQKGEVKQSVFSIEEVEAVLLNLDKAVSLYEQSALSKVNWVSNLEILCWLLAMILLLIELRFVFMPMEKEVTSTLLELQKQKDFVQQISQNKEHFIARASHEFRTPLQGLITSIEALEITPEQESIKTQAKYCSLRLISMLDELQDLQALSAGKWVPHLKDENLLESCNKVVIAYKYACKQKGIKLTSHLDESLNCICKLDHQRLQHMFTELMSNAIKFTAQGEINVSAKLLNNEFCLTVKDTGCGFSQVIADLEFDSFKQSNHFQGLRTGLTRVQYVVKALHGAISFKNNETHGATVTLSLPIISHKEALVEHTVNSNLTCLVVEDNPLNTLLLTRILTLLNLSYECAVNGEIACDMVSKNEYDIIFMDLNMPVMDGFEAIKIIRSELNKTMPIIAVTANTSDDDMEQVYKNGANFHIHKPISQQAIEDALNSIREINFTCSEGTC</sequence>
<dbReference type="PROSITE" id="PS50109">
    <property type="entry name" value="HIS_KIN"/>
    <property type="match status" value="1"/>
</dbReference>
<dbReference type="InterPro" id="IPR001789">
    <property type="entry name" value="Sig_transdc_resp-reg_receiver"/>
</dbReference>
<evidence type="ECO:0000313" key="12">
    <source>
        <dbReference type="EMBL" id="MBE0381778.1"/>
    </source>
</evidence>
<keyword evidence="6 9" id="KW-1133">Transmembrane helix</keyword>
<dbReference type="SMART" id="SM00387">
    <property type="entry name" value="HATPase_c"/>
    <property type="match status" value="1"/>
</dbReference>
<dbReference type="PROSITE" id="PS50110">
    <property type="entry name" value="RESPONSE_REGULATORY"/>
    <property type="match status" value="1"/>
</dbReference>
<dbReference type="Proteomes" id="UP000615003">
    <property type="component" value="Unassembled WGS sequence"/>
</dbReference>
<dbReference type="SUPFAM" id="SSF47384">
    <property type="entry name" value="Homodimeric domain of signal transducing histidine kinase"/>
    <property type="match status" value="1"/>
</dbReference>
<dbReference type="Pfam" id="PF13675">
    <property type="entry name" value="PilJ"/>
    <property type="match status" value="1"/>
</dbReference>
<comment type="catalytic activity">
    <reaction evidence="1">
        <text>ATP + protein L-histidine = ADP + protein N-phospho-L-histidine.</text>
        <dbReference type="EC" id="2.7.13.3"/>
    </reaction>
</comment>
<evidence type="ECO:0000256" key="7">
    <source>
        <dbReference type="ARBA" id="ARBA00023136"/>
    </source>
</evidence>
<organism evidence="12 13">
    <name type="scientific">Pseudoalteromonas carrageenovora IAM 12662</name>
    <dbReference type="NCBI Taxonomy" id="1314868"/>
    <lineage>
        <taxon>Bacteria</taxon>
        <taxon>Pseudomonadati</taxon>
        <taxon>Pseudomonadota</taxon>
        <taxon>Gammaproteobacteria</taxon>
        <taxon>Alteromonadales</taxon>
        <taxon>Pseudoalteromonadaceae</taxon>
        <taxon>Pseudoalteromonas</taxon>
    </lineage>
</organism>
<dbReference type="InterPro" id="IPR036890">
    <property type="entry name" value="HATPase_C_sf"/>
</dbReference>
<feature type="modified residue" description="4-aspartylphosphate" evidence="8">
    <location>
        <position position="538"/>
    </location>
</feature>
<feature type="domain" description="Histidine kinase" evidence="10">
    <location>
        <begin position="266"/>
        <end position="474"/>
    </location>
</feature>
<comment type="subcellular location">
    <subcellularLocation>
        <location evidence="2">Membrane</location>
        <topology evidence="2">Multi-pass membrane protein</topology>
    </subcellularLocation>
</comment>
<dbReference type="SMART" id="SM00448">
    <property type="entry name" value="REC"/>
    <property type="match status" value="1"/>
</dbReference>
<name>A0ABR9END4_PSEVC</name>
<keyword evidence="13" id="KW-1185">Reference proteome</keyword>
<dbReference type="CDD" id="cd00082">
    <property type="entry name" value="HisKA"/>
    <property type="match status" value="1"/>
</dbReference>
<feature type="domain" description="Response regulatory" evidence="11">
    <location>
        <begin position="489"/>
        <end position="604"/>
    </location>
</feature>
<dbReference type="Pfam" id="PF02518">
    <property type="entry name" value="HATPase_c"/>
    <property type="match status" value="1"/>
</dbReference>
<keyword evidence="7 9" id="KW-0472">Membrane</keyword>
<evidence type="ECO:0000256" key="1">
    <source>
        <dbReference type="ARBA" id="ARBA00000085"/>
    </source>
</evidence>
<comment type="caution">
    <text evidence="12">The sequence shown here is derived from an EMBL/GenBank/DDBJ whole genome shotgun (WGS) entry which is preliminary data.</text>
</comment>
<evidence type="ECO:0000256" key="4">
    <source>
        <dbReference type="ARBA" id="ARBA00022553"/>
    </source>
</evidence>
<evidence type="ECO:0000256" key="5">
    <source>
        <dbReference type="ARBA" id="ARBA00022692"/>
    </source>
</evidence>
<evidence type="ECO:0000259" key="10">
    <source>
        <dbReference type="PROSITE" id="PS50109"/>
    </source>
</evidence>
<evidence type="ECO:0000256" key="3">
    <source>
        <dbReference type="ARBA" id="ARBA00012438"/>
    </source>
</evidence>
<dbReference type="PANTHER" id="PTHR43719:SF28">
    <property type="entry name" value="PEROXIDE STRESS-ACTIVATED HISTIDINE KINASE MAK1-RELATED"/>
    <property type="match status" value="1"/>
</dbReference>
<dbReference type="InterPro" id="IPR011006">
    <property type="entry name" value="CheY-like_superfamily"/>
</dbReference>
<dbReference type="InterPro" id="IPR005467">
    <property type="entry name" value="His_kinase_dom"/>
</dbReference>
<dbReference type="SUPFAM" id="SSF55874">
    <property type="entry name" value="ATPase domain of HSP90 chaperone/DNA topoisomerase II/histidine kinase"/>
    <property type="match status" value="1"/>
</dbReference>
<gene>
    <name evidence="12" type="ORF">PCARR_a0004</name>
</gene>
<reference evidence="12 13" key="1">
    <citation type="submission" date="2015-06" db="EMBL/GenBank/DDBJ databases">
        <title>Genome sequence of Pseudoalteromonas carrageenovora.</title>
        <authorList>
            <person name="Xie B.-B."/>
            <person name="Rong J.-C."/>
            <person name="Qin Q.-L."/>
            <person name="Zhang Y.-Z."/>
        </authorList>
    </citation>
    <scope>NUCLEOTIDE SEQUENCE [LARGE SCALE GENOMIC DNA]</scope>
    <source>
        <strain evidence="12 13">IAM 12662</strain>
    </source>
</reference>
<dbReference type="Pfam" id="PF00512">
    <property type="entry name" value="HisKA"/>
    <property type="match status" value="1"/>
</dbReference>
<keyword evidence="4 8" id="KW-0597">Phosphoprotein</keyword>
<dbReference type="SMART" id="SM00388">
    <property type="entry name" value="HisKA"/>
    <property type="match status" value="1"/>
</dbReference>
<evidence type="ECO:0000256" key="2">
    <source>
        <dbReference type="ARBA" id="ARBA00004141"/>
    </source>
</evidence>
<evidence type="ECO:0000256" key="6">
    <source>
        <dbReference type="ARBA" id="ARBA00022989"/>
    </source>
</evidence>
<evidence type="ECO:0000256" key="9">
    <source>
        <dbReference type="SAM" id="Phobius"/>
    </source>
</evidence>
<dbReference type="InterPro" id="IPR003594">
    <property type="entry name" value="HATPase_dom"/>
</dbReference>
<proteinExistence type="predicted"/>
<dbReference type="Gene3D" id="3.40.50.2300">
    <property type="match status" value="1"/>
</dbReference>
<feature type="transmembrane region" description="Helical" evidence="9">
    <location>
        <begin position="48"/>
        <end position="68"/>
    </location>
</feature>
<evidence type="ECO:0000259" key="11">
    <source>
        <dbReference type="PROSITE" id="PS50110"/>
    </source>
</evidence>
<dbReference type="EMBL" id="AQGW01000018">
    <property type="protein sequence ID" value="MBE0381778.1"/>
    <property type="molecule type" value="Genomic_DNA"/>
</dbReference>
<accession>A0ABR9END4</accession>
<dbReference type="InterPro" id="IPR050956">
    <property type="entry name" value="2C_system_His_kinase"/>
</dbReference>
<dbReference type="EC" id="2.7.13.3" evidence="3"/>
<dbReference type="InterPro" id="IPR003661">
    <property type="entry name" value="HisK_dim/P_dom"/>
</dbReference>
<dbReference type="SUPFAM" id="SSF52172">
    <property type="entry name" value="CheY-like"/>
    <property type="match status" value="1"/>
</dbReference>
<dbReference type="InterPro" id="IPR029095">
    <property type="entry name" value="NarX-like_N"/>
</dbReference>
<dbReference type="PANTHER" id="PTHR43719">
    <property type="entry name" value="TWO-COMPONENT HISTIDINE KINASE"/>
    <property type="match status" value="1"/>
</dbReference>
<evidence type="ECO:0000256" key="8">
    <source>
        <dbReference type="PROSITE-ProRule" id="PRU00169"/>
    </source>
</evidence>
<dbReference type="Gene3D" id="3.30.565.10">
    <property type="entry name" value="Histidine kinase-like ATPase, C-terminal domain"/>
    <property type="match status" value="1"/>
</dbReference>